<dbReference type="InterPro" id="IPR018966">
    <property type="entry name" value="VTC_domain"/>
</dbReference>
<evidence type="ECO:0000256" key="6">
    <source>
        <dbReference type="SAM" id="MobiDB-lite"/>
    </source>
</evidence>
<comment type="subcellular location">
    <subcellularLocation>
        <location evidence="1">Vacuole membrane</location>
        <topology evidence="1">Multi-pass membrane protein</topology>
    </subcellularLocation>
</comment>
<comment type="caution">
    <text evidence="9">The sequence shown here is derived from an EMBL/GenBank/DDBJ whole genome shotgun (WGS) entry which is preliminary data.</text>
</comment>
<dbReference type="GO" id="GO:0042144">
    <property type="term" value="P:vacuole fusion, non-autophagic"/>
    <property type="evidence" value="ECO:0007669"/>
    <property type="project" value="TreeGrafter"/>
</dbReference>
<keyword evidence="10" id="KW-1185">Reference proteome</keyword>
<feature type="compositionally biased region" description="Basic residues" evidence="6">
    <location>
        <begin position="470"/>
        <end position="481"/>
    </location>
</feature>
<protein>
    <submittedName>
        <fullName evidence="9">Vacuolar transporter chaperone 4</fullName>
    </submittedName>
</protein>
<dbReference type="OrthoDB" id="5588846at2759"/>
<gene>
    <name evidence="9" type="ORF">B9G98_01042</name>
</gene>
<evidence type="ECO:0000256" key="7">
    <source>
        <dbReference type="SAM" id="Phobius"/>
    </source>
</evidence>
<evidence type="ECO:0000256" key="2">
    <source>
        <dbReference type="ARBA" id="ARBA00022554"/>
    </source>
</evidence>
<dbReference type="InterPro" id="IPR051572">
    <property type="entry name" value="VTC_Complex_Subunit"/>
</dbReference>
<keyword evidence="4 7" id="KW-1133">Transmembrane helix</keyword>
<keyword evidence="2" id="KW-0926">Vacuole</keyword>
<feature type="domain" description="SPX" evidence="8">
    <location>
        <begin position="1"/>
        <end position="157"/>
    </location>
</feature>
<proteinExistence type="predicted"/>
<feature type="transmembrane region" description="Helical" evidence="7">
    <location>
        <begin position="673"/>
        <end position="695"/>
    </location>
</feature>
<dbReference type="PROSITE" id="PS51382">
    <property type="entry name" value="SPX"/>
    <property type="match status" value="1"/>
</dbReference>
<dbReference type="Pfam" id="PF09359">
    <property type="entry name" value="VTC"/>
    <property type="match status" value="1"/>
</dbReference>
<accession>A0A2T0FEJ5</accession>
<dbReference type="PANTHER" id="PTHR46140">
    <property type="entry name" value="VACUOLAR TRANSPORTER CHAPERONE 1-RELATED"/>
    <property type="match status" value="1"/>
</dbReference>
<dbReference type="STRING" id="45607.A0A2T0FEJ5"/>
<dbReference type="GO" id="GO:0033254">
    <property type="term" value="C:vacuolar transporter chaperone complex"/>
    <property type="evidence" value="ECO:0007669"/>
    <property type="project" value="TreeGrafter"/>
</dbReference>
<dbReference type="GO" id="GO:0000329">
    <property type="term" value="C:fungal-type vacuole membrane"/>
    <property type="evidence" value="ECO:0007669"/>
    <property type="project" value="TreeGrafter"/>
</dbReference>
<dbReference type="GO" id="GO:0006799">
    <property type="term" value="P:polyphosphate biosynthetic process"/>
    <property type="evidence" value="ECO:0007669"/>
    <property type="project" value="UniProtKB-ARBA"/>
</dbReference>
<dbReference type="AlphaFoldDB" id="A0A2T0FEJ5"/>
<organism evidence="9 10">
    <name type="scientific">Wickerhamiella sorbophila</name>
    <dbReference type="NCBI Taxonomy" id="45607"/>
    <lineage>
        <taxon>Eukaryota</taxon>
        <taxon>Fungi</taxon>
        <taxon>Dikarya</taxon>
        <taxon>Ascomycota</taxon>
        <taxon>Saccharomycotina</taxon>
        <taxon>Dipodascomycetes</taxon>
        <taxon>Dipodascales</taxon>
        <taxon>Trichomonascaceae</taxon>
        <taxon>Wickerhamiella</taxon>
    </lineage>
</organism>
<evidence type="ECO:0000313" key="10">
    <source>
        <dbReference type="Proteomes" id="UP000238350"/>
    </source>
</evidence>
<sequence length="730" mass="82029">MKYGVQLPSRSVPEWRAHNILYNDIRDTITQETSGNLITADGYNTIFSLLNDEYQNVNLFVKSKLGEIEQRLRTCQRLVAAISSLDSGSRNKLEDLQSTSEMTRDTNIYQLQCEVAKVSRDVQHLSRFAGAQFTGFRKLIKKFRKLAPKDGPQLHEFERLLNGSESFASIDFTSIFLELSLLYDMIRSGRFSPFKSLPPWTLNGPSSKPLETRLCQFDVRMVSTPAKTIYYWIHSEDIVQVQVSLLQNLSLLAGSDHSQVTRTTFYDDEEFDCAVRKREPAQTCQVELLENGDVSAKSRTVFCAPTGGIRHFCAATLSSKVEHKLYTGALTSKDLDSLDNNAKFALGWALSRQIKPRATVVSSRLRYETNFATTDAEIQHVWAVIDSDLVVQNCRNSLSKFPYHVLQIRFTGQDAPKWLEDMGKSHLMHPVSESFSSYHYALYLAQNKKVFWSSPSWAKILEKGEDIRKAPKPARQQRSKRSTQTLRRQSGSSSGGAGGGNILLNDTTANDSTRYWNEFDNPEDEDDENAFSVFVNDEDEELVRMMRAEALSQPLMKFSQTVRRSVRHVKQLLGLEFSTADEYPSNSPCSSETQSLLGTDRLSGTQYSPRLIPTDIGPDLETDNALVRTRLQHRENMMMAMLTTVCLTLAAIIDVMVYAILLSEDVEDLVVGAQVVLVVGLLLSAILATLGAMAFGLHNPSNWPSQVCVHGFWFAVMCFGVGGISWIVTT</sequence>
<dbReference type="Proteomes" id="UP000238350">
    <property type="component" value="Unassembled WGS sequence"/>
</dbReference>
<evidence type="ECO:0000259" key="8">
    <source>
        <dbReference type="PROSITE" id="PS51382"/>
    </source>
</evidence>
<dbReference type="GO" id="GO:0016237">
    <property type="term" value="P:microautophagy"/>
    <property type="evidence" value="ECO:0007669"/>
    <property type="project" value="TreeGrafter"/>
</dbReference>
<dbReference type="InterPro" id="IPR004331">
    <property type="entry name" value="SPX_dom"/>
</dbReference>
<feature type="transmembrane region" description="Helical" evidence="7">
    <location>
        <begin position="707"/>
        <end position="728"/>
    </location>
</feature>
<dbReference type="Gene3D" id="3.20.100.30">
    <property type="entry name" value="VTC, catalytic tunnel domain"/>
    <property type="match status" value="1"/>
</dbReference>
<evidence type="ECO:0000256" key="3">
    <source>
        <dbReference type="ARBA" id="ARBA00022692"/>
    </source>
</evidence>
<evidence type="ECO:0000256" key="5">
    <source>
        <dbReference type="ARBA" id="ARBA00023136"/>
    </source>
</evidence>
<dbReference type="InterPro" id="IPR042267">
    <property type="entry name" value="VTC_sf"/>
</dbReference>
<keyword evidence="5 7" id="KW-0472">Membrane</keyword>
<reference evidence="9 10" key="1">
    <citation type="submission" date="2017-04" db="EMBL/GenBank/DDBJ databases">
        <title>Genome sequencing of [Candida] sorbophila.</title>
        <authorList>
            <person name="Ahn J.O."/>
        </authorList>
    </citation>
    <scope>NUCLEOTIDE SEQUENCE [LARGE SCALE GENOMIC DNA]</scope>
    <source>
        <strain evidence="9 10">DS02</strain>
    </source>
</reference>
<keyword evidence="3 7" id="KW-0812">Transmembrane</keyword>
<evidence type="ECO:0000256" key="4">
    <source>
        <dbReference type="ARBA" id="ARBA00022989"/>
    </source>
</evidence>
<dbReference type="PANTHER" id="PTHR46140:SF1">
    <property type="entry name" value="VACUOLAR TRANSPORTER CHAPERONE COMPLEX SUBUNIT 4-RELATED"/>
    <property type="match status" value="1"/>
</dbReference>
<dbReference type="RefSeq" id="XP_024663368.1">
    <property type="nucleotide sequence ID" value="XM_024807600.1"/>
</dbReference>
<dbReference type="GeneID" id="36514791"/>
<evidence type="ECO:0000256" key="1">
    <source>
        <dbReference type="ARBA" id="ARBA00004128"/>
    </source>
</evidence>
<feature type="region of interest" description="Disordered" evidence="6">
    <location>
        <begin position="468"/>
        <end position="504"/>
    </location>
</feature>
<name>A0A2T0FEJ5_9ASCO</name>
<dbReference type="GO" id="GO:0007034">
    <property type="term" value="P:vacuolar transport"/>
    <property type="evidence" value="ECO:0007669"/>
    <property type="project" value="TreeGrafter"/>
</dbReference>
<dbReference type="EMBL" id="NDIQ01000001">
    <property type="protein sequence ID" value="PRT53422.1"/>
    <property type="molecule type" value="Genomic_DNA"/>
</dbReference>
<evidence type="ECO:0000313" key="9">
    <source>
        <dbReference type="EMBL" id="PRT53422.1"/>
    </source>
</evidence>
<feature type="transmembrane region" description="Helical" evidence="7">
    <location>
        <begin position="638"/>
        <end position="661"/>
    </location>
</feature>